<dbReference type="AlphaFoldDB" id="A0A3N1PKR7"/>
<dbReference type="NCBIfam" id="TIGR03696">
    <property type="entry name" value="Rhs_assc_core"/>
    <property type="match status" value="1"/>
</dbReference>
<feature type="compositionally biased region" description="Polar residues" evidence="1">
    <location>
        <begin position="85"/>
        <end position="103"/>
    </location>
</feature>
<evidence type="ECO:0000256" key="1">
    <source>
        <dbReference type="SAM" id="MobiDB-lite"/>
    </source>
</evidence>
<dbReference type="RefSeq" id="WP_280530827.1">
    <property type="nucleotide sequence ID" value="NZ_RJUL01000003.1"/>
</dbReference>
<protein>
    <submittedName>
        <fullName evidence="2">RHS repeat-associated protein</fullName>
    </submittedName>
</protein>
<dbReference type="EMBL" id="RJUL01000003">
    <property type="protein sequence ID" value="ROQ28719.1"/>
    <property type="molecule type" value="Genomic_DNA"/>
</dbReference>
<evidence type="ECO:0000313" key="2">
    <source>
        <dbReference type="EMBL" id="ROQ28719.1"/>
    </source>
</evidence>
<accession>A0A3N1PKR7</accession>
<gene>
    <name evidence="2" type="ORF">EDC28_103313</name>
</gene>
<dbReference type="Gene3D" id="2.180.10.10">
    <property type="entry name" value="RHS repeat-associated core"/>
    <property type="match status" value="1"/>
</dbReference>
<keyword evidence="3" id="KW-1185">Reference proteome</keyword>
<dbReference type="InterPro" id="IPR022385">
    <property type="entry name" value="Rhs_assc_core"/>
</dbReference>
<name>A0A3N1PKR7_9GAMM</name>
<sequence>MNGRVYDYNLGRFLSVDPLIQSPTSTQSINPYSYVMNNPLAGTDPTGYCSTGTNVKGHDAAGCQVAYINSDGKDPQGKKKGPVSNGASPKSSRLTQLPKQTSDLQGQGEIAQNMGVGTGGSANSIIPVHNLTTGDIWQSFFSGVGNNVANMGVDALNLVLNFTDLAGIVDPIEPVQPFTPVSNYFGSEGAAATDGVIAVTGARALAEGVVGLTEKGVAKVAGMRGAKGVIRSLDDVGSLRGAKLSEVERIADKKYLDMGWTKKPLKDGNGIRYFDGKGNSFQINRGYDGGKDMHGGPYIKLTQGNEKVRIPLHGNPDL</sequence>
<proteinExistence type="predicted"/>
<dbReference type="Proteomes" id="UP000268033">
    <property type="component" value="Unassembled WGS sequence"/>
</dbReference>
<comment type="caution">
    <text evidence="2">The sequence shown here is derived from an EMBL/GenBank/DDBJ whole genome shotgun (WGS) entry which is preliminary data.</text>
</comment>
<feature type="region of interest" description="Disordered" evidence="1">
    <location>
        <begin position="68"/>
        <end position="103"/>
    </location>
</feature>
<reference evidence="2 3" key="1">
    <citation type="submission" date="2018-11" db="EMBL/GenBank/DDBJ databases">
        <title>Genomic Encyclopedia of Type Strains, Phase IV (KMG-IV): sequencing the most valuable type-strain genomes for metagenomic binning, comparative biology and taxonomic classification.</title>
        <authorList>
            <person name="Goeker M."/>
        </authorList>
    </citation>
    <scope>NUCLEOTIDE SEQUENCE [LARGE SCALE GENOMIC DNA]</scope>
    <source>
        <strain evidence="2 3">DSM 21945</strain>
    </source>
</reference>
<evidence type="ECO:0000313" key="3">
    <source>
        <dbReference type="Proteomes" id="UP000268033"/>
    </source>
</evidence>
<organism evidence="2 3">
    <name type="scientific">Gallaecimonas pentaromativorans</name>
    <dbReference type="NCBI Taxonomy" id="584787"/>
    <lineage>
        <taxon>Bacteria</taxon>
        <taxon>Pseudomonadati</taxon>
        <taxon>Pseudomonadota</taxon>
        <taxon>Gammaproteobacteria</taxon>
        <taxon>Enterobacterales</taxon>
        <taxon>Gallaecimonadaceae</taxon>
        <taxon>Gallaecimonas</taxon>
    </lineage>
</organism>